<dbReference type="InterPro" id="IPR022641">
    <property type="entry name" value="CheR_N"/>
</dbReference>
<dbReference type="InterPro" id="IPR000673">
    <property type="entry name" value="Sig_transdc_resp-reg_Me-estase"/>
</dbReference>
<dbReference type="PRINTS" id="PR00996">
    <property type="entry name" value="CHERMTFRASE"/>
</dbReference>
<dbReference type="PROSITE" id="PS50123">
    <property type="entry name" value="CHER"/>
    <property type="match status" value="1"/>
</dbReference>
<dbReference type="EMBL" id="JACHHY010000007">
    <property type="protein sequence ID" value="MBB5018217.1"/>
    <property type="molecule type" value="Genomic_DNA"/>
</dbReference>
<dbReference type="GO" id="GO:0032259">
    <property type="term" value="P:methylation"/>
    <property type="evidence" value="ECO:0007669"/>
    <property type="project" value="UniProtKB-KW"/>
</dbReference>
<gene>
    <name evidence="4" type="ORF">HNQ59_001502</name>
</gene>
<dbReference type="RefSeq" id="WP_184037126.1">
    <property type="nucleotide sequence ID" value="NZ_JACHHY010000007.1"/>
</dbReference>
<keyword evidence="1" id="KW-0378">Hydrolase</keyword>
<evidence type="ECO:0000313" key="5">
    <source>
        <dbReference type="Proteomes" id="UP000575898"/>
    </source>
</evidence>
<dbReference type="Pfam" id="PF01739">
    <property type="entry name" value="CheR"/>
    <property type="match status" value="1"/>
</dbReference>
<dbReference type="GO" id="GO:0008984">
    <property type="term" value="F:protein-glutamate methylesterase activity"/>
    <property type="evidence" value="ECO:0007669"/>
    <property type="project" value="InterPro"/>
</dbReference>
<comment type="caution">
    <text evidence="4">The sequence shown here is derived from an EMBL/GenBank/DDBJ whole genome shotgun (WGS) entry which is preliminary data.</text>
</comment>
<dbReference type="GO" id="GO:0006935">
    <property type="term" value="P:chemotaxis"/>
    <property type="evidence" value="ECO:0007669"/>
    <property type="project" value="UniProtKB-UniRule"/>
</dbReference>
<dbReference type="SUPFAM" id="SSF47757">
    <property type="entry name" value="Chemotaxis receptor methyltransferase CheR, N-terminal domain"/>
    <property type="match status" value="1"/>
</dbReference>
<sequence>MTITLHQLPPTCHLAVLGRQDHPAAVAELGQALQVAFDDQAIKTVEVSFYDADTLRREAIELLASHLGKTPALKIIAYHATLAHGLIRLGLPVKQVLQQPSTQPAASYRAIAMAGSAGSLDKILHLVSNLPLGKVSLFVLQHLDEHQPNLLDQLLKVRTDYQVIMPQHLTTIEPGTLYIAPPGYHMKVAHGMVYLTQDRKIQYSRPSIDALFASLASEYQRDCIAVLLCGYGQDGTAGCAALRQAQARVLIEDSDECGTARSMPDSARATGQYDSVAKLSTITSLLAAAVHSHDDQEVPHGPLLELFLEALSQQCGYDFRHYQRDSLRRLLKAQMQALGIQRFSIFQYLALTEPMLLQQLIAGLTVNVTCFFRHPEQLAQVRQHVFPYLASFPEIKIWSAGCATGEEAYSLAIMLHEAGLLERSHLFATDMNAYQLEAAKAGLFPSHELPQNQANYLTSGGVRHFEDYIQPSAHYIKAIDWLGKQILFYRHTLTAEGIFNEFQLIVCRNVLIYFDLALQREVLRKFACSLHVDGFLVLGPQDGINLTVLEMGFVPYKPGSHIYRYPRE</sequence>
<dbReference type="Pfam" id="PF01339">
    <property type="entry name" value="CheB_methylest"/>
    <property type="match status" value="1"/>
</dbReference>
<dbReference type="GO" id="GO:0000156">
    <property type="term" value="F:phosphorelay response regulator activity"/>
    <property type="evidence" value="ECO:0007669"/>
    <property type="project" value="InterPro"/>
</dbReference>
<dbReference type="GO" id="GO:0008983">
    <property type="term" value="F:protein-glutamate O-methyltransferase activity"/>
    <property type="evidence" value="ECO:0007669"/>
    <property type="project" value="UniProtKB-EC"/>
</dbReference>
<reference evidence="4 5" key="1">
    <citation type="submission" date="2020-08" db="EMBL/GenBank/DDBJ databases">
        <title>Genomic Encyclopedia of Type Strains, Phase IV (KMG-IV): sequencing the most valuable type-strain genomes for metagenomic binning, comparative biology and taxonomic classification.</title>
        <authorList>
            <person name="Goeker M."/>
        </authorList>
    </citation>
    <scope>NUCLEOTIDE SEQUENCE [LARGE SCALE GENOMIC DNA]</scope>
    <source>
        <strain evidence="4 5">DSM 27165</strain>
    </source>
</reference>
<keyword evidence="4" id="KW-0489">Methyltransferase</keyword>
<feature type="active site" evidence="1">
    <location>
        <position position="116"/>
    </location>
</feature>
<proteinExistence type="predicted"/>
<feature type="domain" description="CheR-type methyltransferase" evidence="3">
    <location>
        <begin position="304"/>
        <end position="568"/>
    </location>
</feature>
<evidence type="ECO:0000259" key="3">
    <source>
        <dbReference type="PROSITE" id="PS50123"/>
    </source>
</evidence>
<name>A0A840MMP2_9PROT</name>
<dbReference type="Pfam" id="PF03705">
    <property type="entry name" value="CheR_N"/>
    <property type="match status" value="1"/>
</dbReference>
<dbReference type="SMART" id="SM00138">
    <property type="entry name" value="MeTrc"/>
    <property type="match status" value="1"/>
</dbReference>
<dbReference type="SUPFAM" id="SSF53335">
    <property type="entry name" value="S-adenosyl-L-methionine-dependent methyltransferases"/>
    <property type="match status" value="1"/>
</dbReference>
<dbReference type="PANTHER" id="PTHR24422:SF8">
    <property type="entry name" value="CHEMOTAXIS PROTEIN"/>
    <property type="match status" value="1"/>
</dbReference>
<protein>
    <submittedName>
        <fullName evidence="4">Chemotaxis protein methyltransferase CheR</fullName>
        <ecNumber evidence="4">2.1.1.80</ecNumber>
    </submittedName>
</protein>
<dbReference type="InterPro" id="IPR000780">
    <property type="entry name" value="CheR_MeTrfase"/>
</dbReference>
<feature type="active site" evidence="1">
    <location>
        <position position="234"/>
    </location>
</feature>
<keyword evidence="1" id="KW-0145">Chemotaxis</keyword>
<feature type="domain" description="CheB-type methylesterase" evidence="2">
    <location>
        <begin position="104"/>
        <end position="293"/>
    </location>
</feature>
<dbReference type="PROSITE" id="PS50122">
    <property type="entry name" value="CHEB"/>
    <property type="match status" value="1"/>
</dbReference>
<organism evidence="4 5">
    <name type="scientific">Chitinivorax tropicus</name>
    <dbReference type="NCBI Taxonomy" id="714531"/>
    <lineage>
        <taxon>Bacteria</taxon>
        <taxon>Pseudomonadati</taxon>
        <taxon>Pseudomonadota</taxon>
        <taxon>Betaproteobacteria</taxon>
        <taxon>Chitinivorax</taxon>
    </lineage>
</organism>
<accession>A0A840MMP2</accession>
<dbReference type="GO" id="GO:0005737">
    <property type="term" value="C:cytoplasm"/>
    <property type="evidence" value="ECO:0007669"/>
    <property type="project" value="InterPro"/>
</dbReference>
<dbReference type="Proteomes" id="UP000575898">
    <property type="component" value="Unassembled WGS sequence"/>
</dbReference>
<dbReference type="SUPFAM" id="SSF52738">
    <property type="entry name" value="Methylesterase CheB, C-terminal domain"/>
    <property type="match status" value="1"/>
</dbReference>
<keyword evidence="4" id="KW-0808">Transferase</keyword>
<dbReference type="InterPro" id="IPR022642">
    <property type="entry name" value="CheR_C"/>
</dbReference>
<dbReference type="Gene3D" id="3.40.50.150">
    <property type="entry name" value="Vaccinia Virus protein VP39"/>
    <property type="match status" value="1"/>
</dbReference>
<keyword evidence="5" id="KW-1185">Reference proteome</keyword>
<dbReference type="InterPro" id="IPR035909">
    <property type="entry name" value="CheB_C"/>
</dbReference>
<dbReference type="PANTHER" id="PTHR24422">
    <property type="entry name" value="CHEMOTAXIS PROTEIN METHYLTRANSFERASE"/>
    <property type="match status" value="1"/>
</dbReference>
<feature type="active site" evidence="1">
    <location>
        <position position="142"/>
    </location>
</feature>
<dbReference type="Gene3D" id="3.40.50.180">
    <property type="entry name" value="Methylesterase CheB, C-terminal domain"/>
    <property type="match status" value="1"/>
</dbReference>
<dbReference type="EC" id="2.1.1.80" evidence="4"/>
<dbReference type="InterPro" id="IPR050903">
    <property type="entry name" value="Bact_Chemotaxis_MeTrfase"/>
</dbReference>
<dbReference type="CDD" id="cd16433">
    <property type="entry name" value="CheB"/>
    <property type="match status" value="1"/>
</dbReference>
<evidence type="ECO:0000313" key="4">
    <source>
        <dbReference type="EMBL" id="MBB5018217.1"/>
    </source>
</evidence>
<dbReference type="AlphaFoldDB" id="A0A840MMP2"/>
<evidence type="ECO:0000256" key="1">
    <source>
        <dbReference type="PROSITE-ProRule" id="PRU00050"/>
    </source>
</evidence>
<dbReference type="InterPro" id="IPR029063">
    <property type="entry name" value="SAM-dependent_MTases_sf"/>
</dbReference>
<evidence type="ECO:0000259" key="2">
    <source>
        <dbReference type="PROSITE" id="PS50122"/>
    </source>
</evidence>